<protein>
    <submittedName>
        <fullName evidence="3">Probable iron/ascorbate oxidoreductase</fullName>
    </submittedName>
</protein>
<evidence type="ECO:0000313" key="3">
    <source>
        <dbReference type="EMBL" id="EFA78076.1"/>
    </source>
</evidence>
<dbReference type="PRINTS" id="PR00682">
    <property type="entry name" value="IPNSYNTHASE"/>
</dbReference>
<dbReference type="SUPFAM" id="SSF51197">
    <property type="entry name" value="Clavaminate synthase-like"/>
    <property type="match status" value="1"/>
</dbReference>
<dbReference type="PROSITE" id="PS51471">
    <property type="entry name" value="FE2OG_OXY"/>
    <property type="match status" value="1"/>
</dbReference>
<organism evidence="3 4">
    <name type="scientific">Heterostelium pallidum (strain ATCC 26659 / Pp 5 / PN500)</name>
    <name type="common">Cellular slime mold</name>
    <name type="synonym">Polysphondylium pallidum</name>
    <dbReference type="NCBI Taxonomy" id="670386"/>
    <lineage>
        <taxon>Eukaryota</taxon>
        <taxon>Amoebozoa</taxon>
        <taxon>Evosea</taxon>
        <taxon>Eumycetozoa</taxon>
        <taxon>Dictyostelia</taxon>
        <taxon>Acytosteliales</taxon>
        <taxon>Acytosteliaceae</taxon>
        <taxon>Heterostelium</taxon>
    </lineage>
</organism>
<dbReference type="InterPro" id="IPR027443">
    <property type="entry name" value="IPNS-like_sf"/>
</dbReference>
<dbReference type="InterPro" id="IPR026992">
    <property type="entry name" value="DIOX_N"/>
</dbReference>
<dbReference type="Pfam" id="PF14226">
    <property type="entry name" value="DIOX_N"/>
    <property type="match status" value="1"/>
</dbReference>
<dbReference type="Gene3D" id="2.60.120.330">
    <property type="entry name" value="B-lactam Antibiotic, Isopenicillin N Synthase, Chain"/>
    <property type="match status" value="1"/>
</dbReference>
<accession>D3BJJ6</accession>
<keyword evidence="1" id="KW-0479">Metal-binding</keyword>
<dbReference type="GO" id="GO:0046872">
    <property type="term" value="F:metal ion binding"/>
    <property type="evidence" value="ECO:0007669"/>
    <property type="project" value="UniProtKB-KW"/>
</dbReference>
<reference evidence="3 4" key="1">
    <citation type="journal article" date="2011" name="Genome Res.">
        <title>Phylogeny-wide analysis of social amoeba genomes highlights ancient origins for complex intercellular communication.</title>
        <authorList>
            <person name="Heidel A.J."/>
            <person name="Lawal H.M."/>
            <person name="Felder M."/>
            <person name="Schilde C."/>
            <person name="Helps N.R."/>
            <person name="Tunggal B."/>
            <person name="Rivero F."/>
            <person name="John U."/>
            <person name="Schleicher M."/>
            <person name="Eichinger L."/>
            <person name="Platzer M."/>
            <person name="Noegel A.A."/>
            <person name="Schaap P."/>
            <person name="Gloeckner G."/>
        </authorList>
    </citation>
    <scope>NUCLEOTIDE SEQUENCE [LARGE SCALE GENOMIC DNA]</scope>
    <source>
        <strain evidence="4">ATCC 26659 / Pp 5 / PN500</strain>
    </source>
</reference>
<gene>
    <name evidence="3" type="ORF">PPL_08723</name>
</gene>
<dbReference type="InParanoid" id="D3BJJ6"/>
<dbReference type="FunCoup" id="D3BJJ6">
    <property type="interactions" value="1"/>
</dbReference>
<keyword evidence="1" id="KW-0408">Iron</keyword>
<comment type="similarity">
    <text evidence="1">Belongs to the iron/ascorbate-dependent oxidoreductase family.</text>
</comment>
<dbReference type="PANTHER" id="PTHR47990">
    <property type="entry name" value="2-OXOGLUTARATE (2OG) AND FE(II)-DEPENDENT OXYGENASE SUPERFAMILY PROTEIN-RELATED"/>
    <property type="match status" value="1"/>
</dbReference>
<dbReference type="InterPro" id="IPR050231">
    <property type="entry name" value="Iron_ascorbate_oxido_reductase"/>
</dbReference>
<keyword evidence="1" id="KW-0560">Oxidoreductase</keyword>
<evidence type="ECO:0000256" key="1">
    <source>
        <dbReference type="RuleBase" id="RU003682"/>
    </source>
</evidence>
<name>D3BJJ6_HETP5</name>
<evidence type="ECO:0000313" key="4">
    <source>
        <dbReference type="Proteomes" id="UP000001396"/>
    </source>
</evidence>
<comment type="caution">
    <text evidence="3">The sequence shown here is derived from an EMBL/GenBank/DDBJ whole genome shotgun (WGS) entry which is preliminary data.</text>
</comment>
<dbReference type="InterPro" id="IPR044861">
    <property type="entry name" value="IPNS-like_FE2OG_OXY"/>
</dbReference>
<evidence type="ECO:0000259" key="2">
    <source>
        <dbReference type="PROSITE" id="PS51471"/>
    </source>
</evidence>
<feature type="domain" description="Fe2OG dioxygenase" evidence="2">
    <location>
        <begin position="168"/>
        <end position="274"/>
    </location>
</feature>
<sequence>MGFKLPIIDISSFVNKESQESDRLLVVQQIRDACLVHGFFYLVGHGVQQELIDRLDSLSRLFFQLDEETKQKYRMELGGKAWRGFFSLGGELTSGKPDMKEGLYLGQELEQDHPLPIHGPNLFPTEVEGFKATILEYIDQITQLGHRVMEALSLSLNLDSQYFSKNYTADPLILFRIFNYRTQVADDASERWGVGEHTDYGLLTILYQDNIGGLQVKVPNQGWIPAPPIKNSFICNIGDMLERVTGGLYRSTPHRVALNTTGKDRLSFPIFFDPNFNAKVRPIEGIETSDNSTERWDKSSVFSFEDTYGQYLLKKIGLVFPDLKSQALDTTNNPIKPTAY</sequence>
<dbReference type="OMA" id="ARETGFF"/>
<proteinExistence type="inferred from homology"/>
<dbReference type="EMBL" id="ADBJ01000038">
    <property type="protein sequence ID" value="EFA78076.1"/>
    <property type="molecule type" value="Genomic_DNA"/>
</dbReference>
<dbReference type="STRING" id="670386.D3BJJ6"/>
<dbReference type="GO" id="GO:0016491">
    <property type="term" value="F:oxidoreductase activity"/>
    <property type="evidence" value="ECO:0007669"/>
    <property type="project" value="UniProtKB-KW"/>
</dbReference>
<dbReference type="InterPro" id="IPR005123">
    <property type="entry name" value="Oxoglu/Fe-dep_dioxygenase_dom"/>
</dbReference>
<dbReference type="AlphaFoldDB" id="D3BJJ6"/>
<keyword evidence="4" id="KW-1185">Reference proteome</keyword>
<dbReference type="GeneID" id="31364201"/>
<dbReference type="RefSeq" id="XP_020430203.1">
    <property type="nucleotide sequence ID" value="XM_020579528.1"/>
</dbReference>
<dbReference type="Proteomes" id="UP000001396">
    <property type="component" value="Unassembled WGS sequence"/>
</dbReference>
<dbReference type="Pfam" id="PF03171">
    <property type="entry name" value="2OG-FeII_Oxy"/>
    <property type="match status" value="1"/>
</dbReference>